<feature type="transmembrane region" description="Helical" evidence="9">
    <location>
        <begin position="425"/>
        <end position="448"/>
    </location>
</feature>
<feature type="region of interest" description="Disordered" evidence="8">
    <location>
        <begin position="1"/>
        <end position="32"/>
    </location>
</feature>
<proteinExistence type="predicted"/>
<organism evidence="12 13">
    <name type="scientific">Pseudonocardia alni</name>
    <name type="common">Amycolata alni</name>
    <dbReference type="NCBI Taxonomy" id="33907"/>
    <lineage>
        <taxon>Bacteria</taxon>
        <taxon>Bacillati</taxon>
        <taxon>Actinomycetota</taxon>
        <taxon>Actinomycetes</taxon>
        <taxon>Pseudonocardiales</taxon>
        <taxon>Pseudonocardiaceae</taxon>
        <taxon>Pseudonocardia</taxon>
    </lineage>
</organism>
<protein>
    <submittedName>
        <fullName evidence="12">4-amino-4-deoxy-L-arabinose transferase-like glycosyltransferase</fullName>
    </submittedName>
</protein>
<comment type="subcellular location">
    <subcellularLocation>
        <location evidence="1">Cell membrane</location>
        <topology evidence="1">Multi-pass membrane protein</topology>
    </subcellularLocation>
</comment>
<dbReference type="GO" id="GO:0010041">
    <property type="term" value="P:response to iron(III) ion"/>
    <property type="evidence" value="ECO:0007669"/>
    <property type="project" value="TreeGrafter"/>
</dbReference>
<keyword evidence="2" id="KW-1003">Cell membrane</keyword>
<evidence type="ECO:0000256" key="1">
    <source>
        <dbReference type="ARBA" id="ARBA00004651"/>
    </source>
</evidence>
<dbReference type="GO" id="GO:0009103">
    <property type="term" value="P:lipopolysaccharide biosynthetic process"/>
    <property type="evidence" value="ECO:0007669"/>
    <property type="project" value="UniProtKB-ARBA"/>
</dbReference>
<evidence type="ECO:0000256" key="7">
    <source>
        <dbReference type="ARBA" id="ARBA00023136"/>
    </source>
</evidence>
<evidence type="ECO:0000256" key="6">
    <source>
        <dbReference type="ARBA" id="ARBA00022989"/>
    </source>
</evidence>
<feature type="transmembrane region" description="Helical" evidence="9">
    <location>
        <begin position="227"/>
        <end position="243"/>
    </location>
</feature>
<accession>A0AA44UN73</accession>
<feature type="transmembrane region" description="Helical" evidence="9">
    <location>
        <begin position="342"/>
        <end position="359"/>
    </location>
</feature>
<feature type="transmembrane region" description="Helical" evidence="9">
    <location>
        <begin position="46"/>
        <end position="65"/>
    </location>
</feature>
<sequence>MSTATPVRPGRDRAGAPPVPAPPAAPPAVPPGRVARLLRGPAGDPGWARPGLLVLLAGTALLYLWDLSASGYANDFYAAAVQAGTQSWKAWLFGSLDSGNAITVDKPPAALWVMTASARLFGFSSWSLLVPQALMGVGAVALLHATVRRWAGPAAGLLAGAVLALPPAAVLMFRFDNPDALLTLLLVVAAWAGSRAVDAASVRASTWWLVAAGSAVGSAFLTKMGQALLVVPALGLVYLVAGSPRMRIRIVQMGAAVAAMVVSAGWFIALVELWPASDRPYIGGSTTNSLLELALGYNGLGRLLGGTGNGGGPGGGSGGGNTGFGGSAGPLRLFTGELAYEISWLLPAALILLVAGLWVTRRAPRTDRTRAALLLWGGWTLVTAAVFSMMSGTMHPYYTVALAPGLAGVVAVGGAALWRDRGARWARIVAATTVLVTGGWAVALLVVSAESFSWLSRPVGAVTVVAAGLMLGPGRGRAVVRSGLVAVLVAGMLGTGVYAVATASTGHTGSIPSVGTVSSSFGTGTGTGTGTGASGGPGSGPAGPGEADGTGGFGGAGATAPGQGGGVPGSGSATSAELTSLLAATRSLSGTTWSAAVATSQTAASLELASGTAVMSTGGWAGSDSAVTLAEFRSDVEQRRIAYYVAGGQGGGPGGPGGQSDSTSSRIATWVAEHYTATTVGGQTVYDLSAPTS</sequence>
<comment type="caution">
    <text evidence="12">The sequence shown here is derived from an EMBL/GenBank/DDBJ whole genome shotgun (WGS) entry which is preliminary data.</text>
</comment>
<evidence type="ECO:0000259" key="11">
    <source>
        <dbReference type="Pfam" id="PF24878"/>
    </source>
</evidence>
<name>A0AA44UN73_PSEA5</name>
<evidence type="ECO:0000256" key="8">
    <source>
        <dbReference type="SAM" id="MobiDB-lite"/>
    </source>
</evidence>
<evidence type="ECO:0000259" key="10">
    <source>
        <dbReference type="Pfam" id="PF13231"/>
    </source>
</evidence>
<evidence type="ECO:0000256" key="3">
    <source>
        <dbReference type="ARBA" id="ARBA00022676"/>
    </source>
</evidence>
<keyword evidence="6 9" id="KW-1133">Transmembrane helix</keyword>
<feature type="transmembrane region" description="Helical" evidence="9">
    <location>
        <begin position="483"/>
        <end position="501"/>
    </location>
</feature>
<dbReference type="PANTHER" id="PTHR33908">
    <property type="entry name" value="MANNOSYLTRANSFERASE YKCB-RELATED"/>
    <property type="match status" value="1"/>
</dbReference>
<gene>
    <name evidence="12" type="ORF">ATL51_1747</name>
</gene>
<dbReference type="AlphaFoldDB" id="A0AA44UN73"/>
<evidence type="ECO:0000256" key="9">
    <source>
        <dbReference type="SAM" id="Phobius"/>
    </source>
</evidence>
<keyword evidence="3" id="KW-0328">Glycosyltransferase</keyword>
<feature type="transmembrane region" description="Helical" evidence="9">
    <location>
        <begin position="120"/>
        <end position="143"/>
    </location>
</feature>
<feature type="transmembrane region" description="Helical" evidence="9">
    <location>
        <begin position="397"/>
        <end position="418"/>
    </location>
</feature>
<dbReference type="PANTHER" id="PTHR33908:SF3">
    <property type="entry name" value="UNDECAPRENYL PHOSPHATE-ALPHA-4-AMINO-4-DEOXY-L-ARABINOSE ARABINOSYL TRANSFERASE"/>
    <property type="match status" value="1"/>
</dbReference>
<feature type="transmembrane region" description="Helical" evidence="9">
    <location>
        <begin position="250"/>
        <end position="271"/>
    </location>
</feature>
<dbReference type="EMBL" id="PHUJ01000003">
    <property type="protein sequence ID" value="PKB30094.1"/>
    <property type="molecule type" value="Genomic_DNA"/>
</dbReference>
<evidence type="ECO:0000256" key="2">
    <source>
        <dbReference type="ARBA" id="ARBA00022475"/>
    </source>
</evidence>
<feature type="region of interest" description="Disordered" evidence="8">
    <location>
        <begin position="522"/>
        <end position="574"/>
    </location>
</feature>
<dbReference type="Proteomes" id="UP000232453">
    <property type="component" value="Unassembled WGS sequence"/>
</dbReference>
<evidence type="ECO:0000313" key="12">
    <source>
        <dbReference type="EMBL" id="PKB30094.1"/>
    </source>
</evidence>
<dbReference type="RefSeq" id="WP_100878255.1">
    <property type="nucleotide sequence ID" value="NZ_PHUJ01000003.1"/>
</dbReference>
<keyword evidence="5 9" id="KW-0812">Transmembrane</keyword>
<dbReference type="InterPro" id="IPR050297">
    <property type="entry name" value="LipidA_mod_glycosyltrf_83"/>
</dbReference>
<feature type="transmembrane region" description="Helical" evidence="9">
    <location>
        <begin position="454"/>
        <end position="471"/>
    </location>
</feature>
<dbReference type="Pfam" id="PF13231">
    <property type="entry name" value="PMT_2"/>
    <property type="match status" value="1"/>
</dbReference>
<dbReference type="GO" id="GO:0016763">
    <property type="term" value="F:pentosyltransferase activity"/>
    <property type="evidence" value="ECO:0007669"/>
    <property type="project" value="TreeGrafter"/>
</dbReference>
<keyword evidence="4 12" id="KW-0808">Transferase</keyword>
<evidence type="ECO:0000313" key="13">
    <source>
        <dbReference type="Proteomes" id="UP000232453"/>
    </source>
</evidence>
<feature type="domain" description="Putative mannosyltransferase YkcA/B-like C-terminal" evidence="11">
    <location>
        <begin position="589"/>
        <end position="674"/>
    </location>
</feature>
<evidence type="ECO:0000256" key="4">
    <source>
        <dbReference type="ARBA" id="ARBA00022679"/>
    </source>
</evidence>
<feature type="transmembrane region" description="Helical" evidence="9">
    <location>
        <begin position="155"/>
        <end position="174"/>
    </location>
</feature>
<dbReference type="InterPro" id="IPR038731">
    <property type="entry name" value="RgtA/B/C-like"/>
</dbReference>
<dbReference type="GO" id="GO:0005886">
    <property type="term" value="C:plasma membrane"/>
    <property type="evidence" value="ECO:0007669"/>
    <property type="project" value="UniProtKB-SubCell"/>
</dbReference>
<dbReference type="Pfam" id="PF24878">
    <property type="entry name" value="YkcB_C"/>
    <property type="match status" value="1"/>
</dbReference>
<feature type="domain" description="Glycosyltransferase RgtA/B/C/D-like" evidence="10">
    <location>
        <begin position="105"/>
        <end position="264"/>
    </location>
</feature>
<evidence type="ECO:0000256" key="5">
    <source>
        <dbReference type="ARBA" id="ARBA00022692"/>
    </source>
</evidence>
<feature type="transmembrane region" description="Helical" evidence="9">
    <location>
        <begin position="371"/>
        <end position="391"/>
    </location>
</feature>
<dbReference type="InterPro" id="IPR056785">
    <property type="entry name" value="YkcA/B-like_C"/>
</dbReference>
<keyword evidence="7 9" id="KW-0472">Membrane</keyword>
<reference evidence="12 13" key="1">
    <citation type="submission" date="2017-11" db="EMBL/GenBank/DDBJ databases">
        <title>Sequencing the genomes of 1000 actinobacteria strains.</title>
        <authorList>
            <person name="Klenk H.-P."/>
        </authorList>
    </citation>
    <scope>NUCLEOTIDE SEQUENCE [LARGE SCALE GENOMIC DNA]</scope>
    <source>
        <strain evidence="12 13">DSM 44104</strain>
    </source>
</reference>
<feature type="compositionally biased region" description="Pro residues" evidence="8">
    <location>
        <begin position="17"/>
        <end position="30"/>
    </location>
</feature>
<feature type="compositionally biased region" description="Gly residues" evidence="8">
    <location>
        <begin position="523"/>
        <end position="569"/>
    </location>
</feature>